<evidence type="ECO:0000313" key="10">
    <source>
        <dbReference type="Proteomes" id="UP000176996"/>
    </source>
</evidence>
<evidence type="ECO:0000256" key="1">
    <source>
        <dbReference type="ARBA" id="ARBA00004651"/>
    </source>
</evidence>
<feature type="transmembrane region" description="Helical" evidence="8">
    <location>
        <begin position="97"/>
        <end position="116"/>
    </location>
</feature>
<gene>
    <name evidence="9" type="ORF">A3A21_02155</name>
</gene>
<evidence type="ECO:0000256" key="3">
    <source>
        <dbReference type="ARBA" id="ARBA00022448"/>
    </source>
</evidence>
<sequence length="247" mass="26098">MTDILLMSLVGLIGGFVGSQAGAGSLITLPALLFLGLPPALAVGTNILSAWLTNVVAALTYWRKGKLRNQETFSLGIIAFFGSLGGAYLILYIPEDLTRKIIGILFLLLIGVLVWENGKKGEKEKKKPKHALGVAHIISFVLGVYGGFLSVAVTTLFILMFVLLLRRSFVEGVAEAVTVSAILLFGALVVFVKEGSINMALALPLAIGSVIGAYGGAKTAMKLGEKWIKPLVGIVMIGAATKLLLNF</sequence>
<dbReference type="PANTHER" id="PTHR30269">
    <property type="entry name" value="TRANSMEMBRANE PROTEIN YFCA"/>
    <property type="match status" value="1"/>
</dbReference>
<dbReference type="PANTHER" id="PTHR30269:SF0">
    <property type="entry name" value="MEMBRANE TRANSPORTER PROTEIN YFCA-RELATED"/>
    <property type="match status" value="1"/>
</dbReference>
<evidence type="ECO:0000256" key="5">
    <source>
        <dbReference type="ARBA" id="ARBA00022692"/>
    </source>
</evidence>
<feature type="transmembrane region" description="Helical" evidence="8">
    <location>
        <begin position="73"/>
        <end position="91"/>
    </location>
</feature>
<evidence type="ECO:0000313" key="9">
    <source>
        <dbReference type="EMBL" id="OGG42164.1"/>
    </source>
</evidence>
<feature type="transmembrane region" description="Helical" evidence="8">
    <location>
        <begin position="199"/>
        <end position="215"/>
    </location>
</feature>
<evidence type="ECO:0000256" key="4">
    <source>
        <dbReference type="ARBA" id="ARBA00022475"/>
    </source>
</evidence>
<keyword evidence="6 8" id="KW-1133">Transmembrane helix</keyword>
<comment type="caution">
    <text evidence="9">The sequence shown here is derived from an EMBL/GenBank/DDBJ whole genome shotgun (WGS) entry which is preliminary data.</text>
</comment>
<evidence type="ECO:0000256" key="7">
    <source>
        <dbReference type="ARBA" id="ARBA00023136"/>
    </source>
</evidence>
<organism evidence="9 10">
    <name type="scientific">Candidatus Jorgensenbacteria bacterium RIFCSPLOWO2_01_FULL_45_25b</name>
    <dbReference type="NCBI Taxonomy" id="1798471"/>
    <lineage>
        <taxon>Bacteria</taxon>
        <taxon>Candidatus Joergenseniibacteriota</taxon>
    </lineage>
</organism>
<evidence type="ECO:0000256" key="8">
    <source>
        <dbReference type="RuleBase" id="RU363041"/>
    </source>
</evidence>
<keyword evidence="4 8" id="KW-1003">Cell membrane</keyword>
<dbReference type="EMBL" id="MFKK01000004">
    <property type="protein sequence ID" value="OGG42164.1"/>
    <property type="molecule type" value="Genomic_DNA"/>
</dbReference>
<evidence type="ECO:0000256" key="6">
    <source>
        <dbReference type="ARBA" id="ARBA00022989"/>
    </source>
</evidence>
<reference evidence="9 10" key="1">
    <citation type="journal article" date="2016" name="Nat. Commun.">
        <title>Thousands of microbial genomes shed light on interconnected biogeochemical processes in an aquifer system.</title>
        <authorList>
            <person name="Anantharaman K."/>
            <person name="Brown C.T."/>
            <person name="Hug L.A."/>
            <person name="Sharon I."/>
            <person name="Castelle C.J."/>
            <person name="Probst A.J."/>
            <person name="Thomas B.C."/>
            <person name="Singh A."/>
            <person name="Wilkins M.J."/>
            <person name="Karaoz U."/>
            <person name="Brodie E.L."/>
            <person name="Williams K.H."/>
            <person name="Hubbard S.S."/>
            <person name="Banfield J.F."/>
        </authorList>
    </citation>
    <scope>NUCLEOTIDE SEQUENCE [LARGE SCALE GENOMIC DNA]</scope>
</reference>
<dbReference type="Proteomes" id="UP000176996">
    <property type="component" value="Unassembled WGS sequence"/>
</dbReference>
<comment type="similarity">
    <text evidence="2 8">Belongs to the 4-toluene sulfonate uptake permease (TSUP) (TC 2.A.102) family.</text>
</comment>
<comment type="subcellular location">
    <subcellularLocation>
        <location evidence="1 8">Cell membrane</location>
        <topology evidence="1 8">Multi-pass membrane protein</topology>
    </subcellularLocation>
</comment>
<dbReference type="GO" id="GO:0005886">
    <property type="term" value="C:plasma membrane"/>
    <property type="evidence" value="ECO:0007669"/>
    <property type="project" value="UniProtKB-SubCell"/>
</dbReference>
<feature type="transmembrane region" description="Helical" evidence="8">
    <location>
        <begin position="39"/>
        <end position="61"/>
    </location>
</feature>
<proteinExistence type="inferred from homology"/>
<dbReference type="InterPro" id="IPR052017">
    <property type="entry name" value="TSUP"/>
</dbReference>
<keyword evidence="3" id="KW-0813">Transport</keyword>
<evidence type="ECO:0000256" key="2">
    <source>
        <dbReference type="ARBA" id="ARBA00009142"/>
    </source>
</evidence>
<protein>
    <recommendedName>
        <fullName evidence="8">Probable membrane transporter protein</fullName>
    </recommendedName>
</protein>
<feature type="transmembrane region" description="Helical" evidence="8">
    <location>
        <begin position="137"/>
        <end position="166"/>
    </location>
</feature>
<dbReference type="Pfam" id="PF01925">
    <property type="entry name" value="TauE"/>
    <property type="match status" value="1"/>
</dbReference>
<dbReference type="AlphaFoldDB" id="A0A1F6BYY4"/>
<accession>A0A1F6BYY4</accession>
<keyword evidence="7 8" id="KW-0472">Membrane</keyword>
<dbReference type="InterPro" id="IPR002781">
    <property type="entry name" value="TM_pro_TauE-like"/>
</dbReference>
<keyword evidence="5 8" id="KW-0812">Transmembrane</keyword>
<name>A0A1F6BYY4_9BACT</name>
<feature type="transmembrane region" description="Helical" evidence="8">
    <location>
        <begin position="172"/>
        <end position="192"/>
    </location>
</feature>
<feature type="transmembrane region" description="Helical" evidence="8">
    <location>
        <begin position="227"/>
        <end position="245"/>
    </location>
</feature>
<dbReference type="STRING" id="1798471.A3A21_02155"/>